<sequence length="1016" mass="116917">MKIKNKKSLILGATFGSSLGIAIGLTPLLLKDFEKSEVIKVQEFRSSNVFKNGATIDFKLDNESMSENVYENLKNNPDLNINILEHFSQKIYDTQKIKFDENKKSYSVDLKNLEAGKIYTFQILDLNRVNYIFDIHQNSSFIITKPEVKTINYQFNQKQVDIKMLFADEGQELNDQEVEITIKKASDPNVILTTKAKITLTEEVDQLSNKHNVTSLTAKFENLERNTDYYIDKITTSTDVIAINKNAKSEFRTAIARTELQKINVVSRNETSTTLDLYWNNEDQDVENKFINIYYAQREKNSDGSYSYKNLNVLNKVQITKVIENNLNNEVETYKTTVNIDNLIPGTSYEIIKTSSLGNLENSEIVQAVVPQNIQDQWVFSTRAVVESIKVDTEVEKSAFITVKFKDDLATENNQTIYLKYKAENESNDQIKTVSELAVGNFARFNLTGLQGLVNYSILEIGKLENLDNKSTTSFLYKDTFDENQKHFVPIIYDTLDALITNIEFDRNSIGETSIKAIVDFDSSKQFLVGRKARINFSKLINNQLETYPNNENPNKQEGIEIKNENGRIFAEFLIDNLQGGTTYVVNEVFLDKDPSKNVAENNLKLKFSSNINGEKRRFTTKGILDNIYFETNSDNNVSYLFLGFKNSFPNSDALSFERKNVTVELVDIDNPNEKPYQLNATILNNSIYFHFDFVETRDRHFSDLFPNFYLLPINKVYKIKSVIIKNYNTSKNDGELLNVSPLIFVEKIRVFNSKSKAIVSEVISNPITTSQSSLSIQFANQNNQDKFRKIMEDINKNEDKYPQFAPNYYEWRENKYPNIYFDSAFVNNSTLTLKYRKLGSSIVSSDVKNEIINEQSTASFTFDNLEIGTKYIIDSLEIKNDKTNSVTQIFYNDLMVSEKDKIFTTKNGIKSLEFSNIEQQKVRVIINLADATNEYDEKEFKLTYKSITDAGEQEFTVDSIPNIHGRLILDLINLNPKTKYKIEKVEMFNKQSSLYENVPFSNLINENDKEFTTLN</sequence>
<accession>A0ABY8LV21</accession>
<organism evidence="1 2">
    <name type="scientific">Mesomycoplasma lagogenitalium</name>
    <dbReference type="NCBI Taxonomy" id="171286"/>
    <lineage>
        <taxon>Bacteria</taxon>
        <taxon>Bacillati</taxon>
        <taxon>Mycoplasmatota</taxon>
        <taxon>Mycoplasmoidales</taxon>
        <taxon>Metamycoplasmataceae</taxon>
        <taxon>Mesomycoplasma</taxon>
    </lineage>
</organism>
<gene>
    <name evidence="1" type="ORF">QEG99_02290</name>
</gene>
<reference evidence="1" key="1">
    <citation type="submission" date="2023-04" db="EMBL/GenBank/DDBJ databases">
        <title>Completed genome of Mycoplasma lagogenitalium type strain 12MS.</title>
        <authorList>
            <person name="Spergser J."/>
        </authorList>
    </citation>
    <scope>NUCLEOTIDE SEQUENCE</scope>
    <source>
        <strain evidence="1">12MS</strain>
    </source>
</reference>
<protein>
    <submittedName>
        <fullName evidence="1">Fibronectin type III domain-containing protein</fullName>
    </submittedName>
</protein>
<dbReference type="EMBL" id="CP122979">
    <property type="protein sequence ID" value="WGI36286.1"/>
    <property type="molecule type" value="Genomic_DNA"/>
</dbReference>
<proteinExistence type="predicted"/>
<dbReference type="RefSeq" id="WP_280101587.1">
    <property type="nucleotide sequence ID" value="NZ_CP122979.1"/>
</dbReference>
<evidence type="ECO:0000313" key="2">
    <source>
        <dbReference type="Proteomes" id="UP001179842"/>
    </source>
</evidence>
<evidence type="ECO:0000313" key="1">
    <source>
        <dbReference type="EMBL" id="WGI36286.1"/>
    </source>
</evidence>
<dbReference type="Proteomes" id="UP001179842">
    <property type="component" value="Chromosome"/>
</dbReference>
<keyword evidence="2" id="KW-1185">Reference proteome</keyword>
<name>A0ABY8LV21_9BACT</name>